<dbReference type="EMBL" id="OU963862">
    <property type="protein sequence ID" value="CAH0382616.1"/>
    <property type="molecule type" value="Genomic_DNA"/>
</dbReference>
<dbReference type="Proteomes" id="UP001152759">
    <property type="component" value="Chromosome 1"/>
</dbReference>
<keyword evidence="2" id="KW-0143">Chaperone</keyword>
<dbReference type="InterPro" id="IPR019151">
    <property type="entry name" value="Proteasome_assmbl_chaperone_2"/>
</dbReference>
<evidence type="ECO:0000256" key="1">
    <source>
        <dbReference type="ARBA" id="ARBA00019186"/>
    </source>
</evidence>
<dbReference type="InterPro" id="IPR038389">
    <property type="entry name" value="PSMG2_sf"/>
</dbReference>
<keyword evidence="5" id="KW-1185">Reference proteome</keyword>
<accession>A0A9P0EWY1</accession>
<proteinExistence type="inferred from homology"/>
<dbReference type="Gene3D" id="3.40.50.10900">
    <property type="entry name" value="PAC-like subunit"/>
    <property type="match status" value="2"/>
</dbReference>
<dbReference type="GO" id="GO:0043248">
    <property type="term" value="P:proteasome assembly"/>
    <property type="evidence" value="ECO:0007669"/>
    <property type="project" value="TreeGrafter"/>
</dbReference>
<evidence type="ECO:0000313" key="4">
    <source>
        <dbReference type="EMBL" id="CAH0382616.1"/>
    </source>
</evidence>
<organism evidence="4 5">
    <name type="scientific">Bemisia tabaci</name>
    <name type="common">Sweetpotato whitefly</name>
    <name type="synonym">Aleurodes tabaci</name>
    <dbReference type="NCBI Taxonomy" id="7038"/>
    <lineage>
        <taxon>Eukaryota</taxon>
        <taxon>Metazoa</taxon>
        <taxon>Ecdysozoa</taxon>
        <taxon>Arthropoda</taxon>
        <taxon>Hexapoda</taxon>
        <taxon>Insecta</taxon>
        <taxon>Pterygota</taxon>
        <taxon>Neoptera</taxon>
        <taxon>Paraneoptera</taxon>
        <taxon>Hemiptera</taxon>
        <taxon>Sternorrhyncha</taxon>
        <taxon>Aleyrodoidea</taxon>
        <taxon>Aleyrodidae</taxon>
        <taxon>Aleyrodinae</taxon>
        <taxon>Bemisia</taxon>
    </lineage>
</organism>
<evidence type="ECO:0000256" key="3">
    <source>
        <dbReference type="ARBA" id="ARBA00025745"/>
    </source>
</evidence>
<sequence length="313" mass="35744">MTVTWRWGFPDFFIDTHSQPYFNAETRDLFDSLSPTSNANCSKTMARRRLGPAKNGEALNQVRMLVKDLRKNINLEDFTLIVPSISVGNTGQLAIDCSIHHFNATKIYQFWHRGVLPVIGQNPFDENSSTLGLAAEIFAVESLKLVFFQIRSAIVKNSETEFLNSAIDFFKNHNVKQIIILSSSYAQNRLDAQLTDSQVRYVACPVMSKNYKSEFDELTWKLLEQYDEKKNSICLSGAGFVSKVFKICQSKEMPCLILLKFCSDGDNIPDALDLISFLDSWLHIYPRREHNDNLKTPPSWKFLFGNSGPQEIY</sequence>
<reference evidence="4" key="1">
    <citation type="submission" date="2021-12" db="EMBL/GenBank/DDBJ databases">
        <authorList>
            <person name="King R."/>
        </authorList>
    </citation>
    <scope>NUCLEOTIDE SEQUENCE</scope>
</reference>
<dbReference type="GO" id="GO:0005634">
    <property type="term" value="C:nucleus"/>
    <property type="evidence" value="ECO:0007669"/>
    <property type="project" value="TreeGrafter"/>
</dbReference>
<comment type="similarity">
    <text evidence="3">Belongs to the PSMG2 family.</text>
</comment>
<protein>
    <recommendedName>
        <fullName evidence="1">Proteasome assembly chaperone 2</fullName>
    </recommendedName>
</protein>
<evidence type="ECO:0000313" key="5">
    <source>
        <dbReference type="Proteomes" id="UP001152759"/>
    </source>
</evidence>
<dbReference type="PANTHER" id="PTHR12970:SF1">
    <property type="entry name" value="PROTEASOME ASSEMBLY CHAPERONE 2"/>
    <property type="match status" value="1"/>
</dbReference>
<dbReference type="PANTHER" id="PTHR12970">
    <property type="entry name" value="PROTEASOME ASSEMBLY CHAPERONE 2"/>
    <property type="match status" value="1"/>
</dbReference>
<name>A0A9P0EWY1_BEMTA</name>
<dbReference type="GO" id="GO:0005829">
    <property type="term" value="C:cytosol"/>
    <property type="evidence" value="ECO:0007669"/>
    <property type="project" value="TreeGrafter"/>
</dbReference>
<dbReference type="Pfam" id="PF09754">
    <property type="entry name" value="PAC2"/>
    <property type="match status" value="1"/>
</dbReference>
<dbReference type="AlphaFoldDB" id="A0A9P0EWY1"/>
<dbReference type="InterPro" id="IPR016562">
    <property type="entry name" value="Proteasome_assmbl_chp_2_euk"/>
</dbReference>
<gene>
    <name evidence="4" type="ORF">BEMITA_LOCUS2134</name>
</gene>
<evidence type="ECO:0000256" key="2">
    <source>
        <dbReference type="ARBA" id="ARBA00023186"/>
    </source>
</evidence>